<dbReference type="InterPro" id="IPR046341">
    <property type="entry name" value="SET_dom_sf"/>
</dbReference>
<evidence type="ECO:0000256" key="2">
    <source>
        <dbReference type="ARBA" id="ARBA00022603"/>
    </source>
</evidence>
<keyword evidence="10" id="KW-0539">Nucleus</keyword>
<evidence type="ECO:0000259" key="15">
    <source>
        <dbReference type="PROSITE" id="PS50280"/>
    </source>
</evidence>
<dbReference type="InterPro" id="IPR019786">
    <property type="entry name" value="Zinc_finger_PHD-type_CS"/>
</dbReference>
<evidence type="ECO:0000256" key="13">
    <source>
        <dbReference type="PROSITE-ProRule" id="PRU00146"/>
    </source>
</evidence>
<dbReference type="InterPro" id="IPR011011">
    <property type="entry name" value="Znf_FYVE_PHD"/>
</dbReference>
<feature type="domain" description="SET" evidence="15">
    <location>
        <begin position="888"/>
        <end position="1005"/>
    </location>
</feature>
<dbReference type="GO" id="GO:0006357">
    <property type="term" value="P:regulation of transcription by RNA polymerase II"/>
    <property type="evidence" value="ECO:0007669"/>
    <property type="project" value="TreeGrafter"/>
</dbReference>
<evidence type="ECO:0000256" key="5">
    <source>
        <dbReference type="ARBA" id="ARBA00022723"/>
    </source>
</evidence>
<dbReference type="PROSITE" id="PS50868">
    <property type="entry name" value="POST_SET"/>
    <property type="match status" value="1"/>
</dbReference>
<dbReference type="CDD" id="cd10518">
    <property type="entry name" value="SET_SETD1-like"/>
    <property type="match status" value="1"/>
</dbReference>
<dbReference type="InterPro" id="IPR042011">
    <property type="entry name" value="ATX3/4/5_PHD"/>
</dbReference>
<dbReference type="SUPFAM" id="SSF63748">
    <property type="entry name" value="Tudor/PWWP/MBT"/>
    <property type="match status" value="1"/>
</dbReference>
<feature type="domain" description="PWWP" evidence="16">
    <location>
        <begin position="244"/>
        <end position="312"/>
    </location>
</feature>
<dbReference type="InterPro" id="IPR003616">
    <property type="entry name" value="Post-SET_dom"/>
</dbReference>
<dbReference type="Pfam" id="PF13832">
    <property type="entry name" value="zf-HC5HC2H_2"/>
    <property type="match status" value="1"/>
</dbReference>
<dbReference type="InterPro" id="IPR013083">
    <property type="entry name" value="Znf_RING/FYVE/PHD"/>
</dbReference>
<dbReference type="GO" id="GO:0006325">
    <property type="term" value="P:chromatin organization"/>
    <property type="evidence" value="ECO:0007669"/>
    <property type="project" value="UniProtKB-KW"/>
</dbReference>
<dbReference type="SUPFAM" id="SSF82199">
    <property type="entry name" value="SET domain"/>
    <property type="match status" value="1"/>
</dbReference>
<evidence type="ECO:0000259" key="17">
    <source>
        <dbReference type="PROSITE" id="PS50868"/>
    </source>
</evidence>
<dbReference type="InterPro" id="IPR050701">
    <property type="entry name" value="Histone_Mod_Regulator"/>
</dbReference>
<comment type="caution">
    <text evidence="19">The sequence shown here is derived from an EMBL/GenBank/DDBJ whole genome shotgun (WGS) entry which is preliminary data.</text>
</comment>
<dbReference type="Proteomes" id="UP001153555">
    <property type="component" value="Unassembled WGS sequence"/>
</dbReference>
<dbReference type="GO" id="GO:0032259">
    <property type="term" value="P:methylation"/>
    <property type="evidence" value="ECO:0007669"/>
    <property type="project" value="UniProtKB-KW"/>
</dbReference>
<dbReference type="Gene3D" id="2.170.270.10">
    <property type="entry name" value="SET domain"/>
    <property type="match status" value="1"/>
</dbReference>
<keyword evidence="4" id="KW-0949">S-adenosyl-L-methionine</keyword>
<dbReference type="GO" id="GO:0008270">
    <property type="term" value="F:zinc ion binding"/>
    <property type="evidence" value="ECO:0007669"/>
    <property type="project" value="UniProtKB-KW"/>
</dbReference>
<dbReference type="CDD" id="cd15495">
    <property type="entry name" value="PHD_ATX3_4_5_like"/>
    <property type="match status" value="1"/>
</dbReference>
<dbReference type="InterPro" id="IPR001214">
    <property type="entry name" value="SET_dom"/>
</dbReference>
<evidence type="ECO:0000256" key="4">
    <source>
        <dbReference type="ARBA" id="ARBA00022691"/>
    </source>
</evidence>
<dbReference type="CDD" id="cd15517">
    <property type="entry name" value="PHD_TCF19_like"/>
    <property type="match status" value="1"/>
</dbReference>
<dbReference type="PANTHER" id="PTHR13793:SF92">
    <property type="entry name" value="HISTONE-LYSINE N-METHYLTRANSFERASE ATX3"/>
    <property type="match status" value="1"/>
</dbReference>
<dbReference type="InterPro" id="IPR034732">
    <property type="entry name" value="EPHD"/>
</dbReference>
<evidence type="ECO:0000313" key="20">
    <source>
        <dbReference type="Proteomes" id="UP001153555"/>
    </source>
</evidence>
<dbReference type="SMART" id="SM00249">
    <property type="entry name" value="PHD"/>
    <property type="match status" value="3"/>
</dbReference>
<dbReference type="InterPro" id="IPR010919">
    <property type="entry name" value="SAND-like_dom_sf"/>
</dbReference>
<dbReference type="Pfam" id="PF13831">
    <property type="entry name" value="PHD_2"/>
    <property type="match status" value="1"/>
</dbReference>
<proteinExistence type="predicted"/>
<evidence type="ECO:0000256" key="8">
    <source>
        <dbReference type="ARBA" id="ARBA00022833"/>
    </source>
</evidence>
<dbReference type="Pfam" id="PF00628">
    <property type="entry name" value="PHD"/>
    <property type="match status" value="1"/>
</dbReference>
<dbReference type="Gene3D" id="3.30.40.10">
    <property type="entry name" value="Zinc/RING finger domain, C3HC4 (zinc finger)"/>
    <property type="match status" value="3"/>
</dbReference>
<keyword evidence="2" id="KW-0489">Methyltransferase</keyword>
<protein>
    <submittedName>
        <fullName evidence="19">Histone-lysine N-methyltransferase ATX3</fullName>
    </submittedName>
</protein>
<evidence type="ECO:0000256" key="7">
    <source>
        <dbReference type="ARBA" id="ARBA00022771"/>
    </source>
</evidence>
<dbReference type="SMART" id="SM00317">
    <property type="entry name" value="SET"/>
    <property type="match status" value="1"/>
</dbReference>
<sequence>MVGKPPRKIGMPKLKRCSAAKLEIGNSDGVEQSCVVARNPMKIQKTTNGCCTLPIAQIEKNDVDLSNCCPATGVSSFNTEENSVVRKFAEYKPPLLKSSRGRKQVLPVKFSDSVLHPWKKEKEKSESCDDLKSCVADNNKCVQDAPLKKKLKKKEASVSFGDIYLVKKRRTEKQYGDFLFKNVVSEPYPSSRSSVTSINEGLSSFSPMMKKVEKQNGHARLMKRVKEKVVKKKADFYEPSDFVMGDLVWAQCGKHFPSWPAVVIDPLWQAPEAVLRACVPGTLCVMFYGYSRNGQRDYAWIKAGMIFPFHEYMDRFQGQTKLHGSKPSDFLAAIEEAVLIENGYGKSDIGMGHETLPLANNGDGVEATGSNQGSECNIQQDMLGKKKDTRTCGSCGLLFPCRMVKKIKNTTTKAHFLCEHCIKLRKSKQFCGICKQIWHHSDGGSWVCCDGCNVWVHAECANISTKLLKELKGMDYFCPECRAKPSSERLALDNQQLALRPAEQLESKKPPDTITVVCNGVEGIYYSSLHMVQCTCGSCGSKKCGPSEWERHTGCRAKKWKHSVKVKGSKLTLEKWMAQYNLYSFSSTRLDKRQLFSFLKENYQPVHAKWTTERCAICRWIEDWDYNKIIICNRCQIAVHQECYGVRSTQDFSLWVCRACETPEFERECCLCPVKGGALKPTDIDDLWIHVTCAWFRPEVAFLHAEKMEPAVGLLKIPPNSFTKSCVICKQIHGSCMQCYKCTTYFHATCASRAGYCMELHCDEKNGLQITKFISYCTFHRTPSAENVLVILTPDGVFSNKSLLQGQYQEQHCRGSRLISTNTAKCSDSSPADSSEFEEMSAARCRVYNRPNVKLFDRLLCHYIQYIEEPISSTFRDRLEHLKRTEKYRVCFGKSRIHGWGLFARQNIQEGEMVVEYCGEQVRRSVADLREKRYGLEGKDCYLFKVSEEVVIDATNKGNIARLINHSCMPNCYARIMSVGIEESRIVLIAKTNVSAGDELTYDYKFEADEPEEVKVPCFCNAPNCRKFLN</sequence>
<evidence type="ECO:0000259" key="16">
    <source>
        <dbReference type="PROSITE" id="PS50812"/>
    </source>
</evidence>
<keyword evidence="9" id="KW-0156">Chromatin regulator</keyword>
<dbReference type="GO" id="GO:0008168">
    <property type="term" value="F:methyltransferase activity"/>
    <property type="evidence" value="ECO:0007669"/>
    <property type="project" value="UniProtKB-KW"/>
</dbReference>
<keyword evidence="8" id="KW-0862">Zinc</keyword>
<dbReference type="PANTHER" id="PTHR13793">
    <property type="entry name" value="PHD FINGER PROTEINS"/>
    <property type="match status" value="1"/>
</dbReference>
<feature type="domain" description="PHD-type" evidence="18">
    <location>
        <begin position="666"/>
        <end position="781"/>
    </location>
</feature>
<dbReference type="OrthoDB" id="308383at2759"/>
<evidence type="ECO:0000259" key="14">
    <source>
        <dbReference type="PROSITE" id="PS50016"/>
    </source>
</evidence>
<dbReference type="PROSITE" id="PS50280">
    <property type="entry name" value="SET"/>
    <property type="match status" value="1"/>
</dbReference>
<organism evidence="19 20">
    <name type="scientific">Striga hermonthica</name>
    <name type="common">Purple witchweed</name>
    <name type="synonym">Buchnera hermonthica</name>
    <dbReference type="NCBI Taxonomy" id="68872"/>
    <lineage>
        <taxon>Eukaryota</taxon>
        <taxon>Viridiplantae</taxon>
        <taxon>Streptophyta</taxon>
        <taxon>Embryophyta</taxon>
        <taxon>Tracheophyta</taxon>
        <taxon>Spermatophyta</taxon>
        <taxon>Magnoliopsida</taxon>
        <taxon>eudicotyledons</taxon>
        <taxon>Gunneridae</taxon>
        <taxon>Pentapetalae</taxon>
        <taxon>asterids</taxon>
        <taxon>lamiids</taxon>
        <taxon>Lamiales</taxon>
        <taxon>Orobanchaceae</taxon>
        <taxon>Buchnereae</taxon>
        <taxon>Striga</taxon>
    </lineage>
</organism>
<dbReference type="EMBL" id="CACSLK010031421">
    <property type="protein sequence ID" value="CAA0838929.1"/>
    <property type="molecule type" value="Genomic_DNA"/>
</dbReference>
<dbReference type="PROSITE" id="PS51805">
    <property type="entry name" value="EPHD"/>
    <property type="match status" value="1"/>
</dbReference>
<dbReference type="PROSITE" id="PS01359">
    <property type="entry name" value="ZF_PHD_1"/>
    <property type="match status" value="1"/>
</dbReference>
<dbReference type="AlphaFoldDB" id="A0A9N7NX24"/>
<dbReference type="Gene3D" id="3.10.390.10">
    <property type="entry name" value="SAND domain-like"/>
    <property type="match status" value="1"/>
</dbReference>
<evidence type="ECO:0000256" key="3">
    <source>
        <dbReference type="ARBA" id="ARBA00022679"/>
    </source>
</evidence>
<dbReference type="PROSITE" id="PS51566">
    <property type="entry name" value="SAM_MT43_TRX_MLL"/>
    <property type="match status" value="1"/>
</dbReference>
<dbReference type="InterPro" id="IPR000313">
    <property type="entry name" value="PWWP_dom"/>
</dbReference>
<reference evidence="19" key="1">
    <citation type="submission" date="2019-12" db="EMBL/GenBank/DDBJ databases">
        <authorList>
            <person name="Scholes J."/>
        </authorList>
    </citation>
    <scope>NUCLEOTIDE SEQUENCE</scope>
</reference>
<feature type="domain" description="PHD-type" evidence="14">
    <location>
        <begin position="428"/>
        <end position="484"/>
    </location>
</feature>
<evidence type="ECO:0000256" key="11">
    <source>
        <dbReference type="ARBA" id="ARBA00052314"/>
    </source>
</evidence>
<keyword evidence="20" id="KW-1185">Reference proteome</keyword>
<dbReference type="FunFam" id="3.30.40.10:FF:000464">
    <property type="entry name" value="Histone-lysine N-methyltransferase"/>
    <property type="match status" value="1"/>
</dbReference>
<evidence type="ECO:0000256" key="6">
    <source>
        <dbReference type="ARBA" id="ARBA00022737"/>
    </source>
</evidence>
<comment type="subcellular location">
    <subcellularLocation>
        <location evidence="1">Nucleus</location>
    </subcellularLocation>
</comment>
<dbReference type="InterPro" id="IPR019787">
    <property type="entry name" value="Znf_PHD-finger"/>
</dbReference>
<evidence type="ECO:0000259" key="18">
    <source>
        <dbReference type="PROSITE" id="PS51805"/>
    </source>
</evidence>
<dbReference type="Pfam" id="PF00855">
    <property type="entry name" value="PWWP"/>
    <property type="match status" value="1"/>
</dbReference>
<evidence type="ECO:0000256" key="10">
    <source>
        <dbReference type="ARBA" id="ARBA00023242"/>
    </source>
</evidence>
<dbReference type="PROSITE" id="PS50016">
    <property type="entry name" value="ZF_PHD_2"/>
    <property type="match status" value="2"/>
</dbReference>
<feature type="domain" description="PHD-type" evidence="14">
    <location>
        <begin position="612"/>
        <end position="663"/>
    </location>
</feature>
<accession>A0A9N7NX24</accession>
<dbReference type="InterPro" id="IPR001965">
    <property type="entry name" value="Znf_PHD"/>
</dbReference>
<dbReference type="CDD" id="cd20143">
    <property type="entry name" value="PWWP_AtATX3-like"/>
    <property type="match status" value="1"/>
</dbReference>
<comment type="function">
    <text evidence="12">Histone methyltransferase.</text>
</comment>
<dbReference type="SUPFAM" id="SSF57903">
    <property type="entry name" value="FYVE/PHD zinc finger"/>
    <property type="match status" value="2"/>
</dbReference>
<dbReference type="FunFam" id="2.170.270.10:FF:000058">
    <property type="entry name" value="Histone-lysine N-methyltransferase"/>
    <property type="match status" value="1"/>
</dbReference>
<dbReference type="PROSITE" id="PS50812">
    <property type="entry name" value="PWWP"/>
    <property type="match status" value="1"/>
</dbReference>
<evidence type="ECO:0000313" key="19">
    <source>
        <dbReference type="EMBL" id="CAA0838929.1"/>
    </source>
</evidence>
<dbReference type="Pfam" id="PF00856">
    <property type="entry name" value="SET"/>
    <property type="match status" value="1"/>
</dbReference>
<dbReference type="Gene3D" id="2.30.30.140">
    <property type="match status" value="1"/>
</dbReference>
<evidence type="ECO:0000256" key="9">
    <source>
        <dbReference type="ARBA" id="ARBA00022853"/>
    </source>
</evidence>
<keyword evidence="3" id="KW-0808">Transferase</keyword>
<gene>
    <name evidence="19" type="ORF">SHERM_05502</name>
</gene>
<dbReference type="InterPro" id="IPR025780">
    <property type="entry name" value="Hist-Lys_N-MeTrfase_ATX"/>
</dbReference>
<keyword evidence="7 13" id="KW-0863">Zinc-finger</keyword>
<feature type="domain" description="Post-SET" evidence="17">
    <location>
        <begin position="1014"/>
        <end position="1030"/>
    </location>
</feature>
<keyword evidence="5" id="KW-0479">Metal-binding</keyword>
<evidence type="ECO:0000256" key="12">
    <source>
        <dbReference type="ARBA" id="ARBA00054897"/>
    </source>
</evidence>
<dbReference type="GO" id="GO:0048188">
    <property type="term" value="C:Set1C/COMPASS complex"/>
    <property type="evidence" value="ECO:0007669"/>
    <property type="project" value="UniProtKB-ARBA"/>
</dbReference>
<keyword evidence="6" id="KW-0677">Repeat</keyword>
<evidence type="ECO:0000256" key="1">
    <source>
        <dbReference type="ARBA" id="ARBA00004123"/>
    </source>
</evidence>
<dbReference type="SMART" id="SM00508">
    <property type="entry name" value="PostSET"/>
    <property type="match status" value="1"/>
</dbReference>
<comment type="catalytic activity">
    <reaction evidence="11">
        <text>L-lysyl-[histone] + S-adenosyl-L-methionine = N(6)-methyl-L-lysyl-[histone] + S-adenosyl-L-homocysteine + H(+)</text>
        <dbReference type="Rhea" id="RHEA:10024"/>
        <dbReference type="Rhea" id="RHEA-COMP:9845"/>
        <dbReference type="Rhea" id="RHEA-COMP:9846"/>
        <dbReference type="ChEBI" id="CHEBI:15378"/>
        <dbReference type="ChEBI" id="CHEBI:29969"/>
        <dbReference type="ChEBI" id="CHEBI:57856"/>
        <dbReference type="ChEBI" id="CHEBI:59789"/>
        <dbReference type="ChEBI" id="CHEBI:61929"/>
    </reaction>
</comment>
<name>A0A9N7NX24_STRHE</name>